<dbReference type="InterPro" id="IPR011761">
    <property type="entry name" value="ATP-grasp"/>
</dbReference>
<dbReference type="Gene3D" id="3.30.1490.20">
    <property type="entry name" value="ATP-grasp fold, A domain"/>
    <property type="match status" value="1"/>
</dbReference>
<dbReference type="EMBL" id="CP119108">
    <property type="protein sequence ID" value="WEG07394.1"/>
    <property type="molecule type" value="Genomic_DNA"/>
</dbReference>
<protein>
    <recommendedName>
        <fullName evidence="13">D-alanine--D-alanine ligase</fullName>
        <ecNumber evidence="13">6.3.2.4</ecNumber>
    </recommendedName>
    <alternativeName>
        <fullName evidence="13">D-Ala-D-Ala ligase</fullName>
    </alternativeName>
    <alternativeName>
        <fullName evidence="13">D-alanylalanine synthetase</fullName>
    </alternativeName>
</protein>
<dbReference type="RefSeq" id="WP_275276733.1">
    <property type="nucleotide sequence ID" value="NZ_CP119108.1"/>
</dbReference>
<evidence type="ECO:0000256" key="14">
    <source>
        <dbReference type="PROSITE-ProRule" id="PRU00409"/>
    </source>
</evidence>
<evidence type="ECO:0000256" key="9">
    <source>
        <dbReference type="ARBA" id="ARBA00022960"/>
    </source>
</evidence>
<comment type="subcellular location">
    <subcellularLocation>
        <location evidence="13">Cytoplasm</location>
    </subcellularLocation>
</comment>
<accession>A0ABY8BTA1</accession>
<dbReference type="InterPro" id="IPR000291">
    <property type="entry name" value="D-Ala_lig_Van_CS"/>
</dbReference>
<dbReference type="Pfam" id="PF07478">
    <property type="entry name" value="Dala_Dala_lig_C"/>
    <property type="match status" value="1"/>
</dbReference>
<evidence type="ECO:0000256" key="5">
    <source>
        <dbReference type="ARBA" id="ARBA00022723"/>
    </source>
</evidence>
<keyword evidence="4 13" id="KW-0436">Ligase</keyword>
<evidence type="ECO:0000256" key="1">
    <source>
        <dbReference type="ARBA" id="ARBA00001936"/>
    </source>
</evidence>
<dbReference type="InterPro" id="IPR005905">
    <property type="entry name" value="D_ala_D_ala"/>
</dbReference>
<dbReference type="NCBIfam" id="NF002528">
    <property type="entry name" value="PRK01966.1-4"/>
    <property type="match status" value="1"/>
</dbReference>
<dbReference type="PANTHER" id="PTHR23132">
    <property type="entry name" value="D-ALANINE--D-ALANINE LIGASE"/>
    <property type="match status" value="1"/>
</dbReference>
<dbReference type="PIRSF" id="PIRSF039102">
    <property type="entry name" value="Ddl/VanB"/>
    <property type="match status" value="1"/>
</dbReference>
<comment type="similarity">
    <text evidence="3 13">Belongs to the D-alanine--D-alanine ligase family.</text>
</comment>
<evidence type="ECO:0000256" key="13">
    <source>
        <dbReference type="HAMAP-Rule" id="MF_00047"/>
    </source>
</evidence>
<comment type="catalytic activity">
    <reaction evidence="13">
        <text>2 D-alanine + ATP = D-alanyl-D-alanine + ADP + phosphate + H(+)</text>
        <dbReference type="Rhea" id="RHEA:11224"/>
        <dbReference type="ChEBI" id="CHEBI:15378"/>
        <dbReference type="ChEBI" id="CHEBI:30616"/>
        <dbReference type="ChEBI" id="CHEBI:43474"/>
        <dbReference type="ChEBI" id="CHEBI:57416"/>
        <dbReference type="ChEBI" id="CHEBI:57822"/>
        <dbReference type="ChEBI" id="CHEBI:456216"/>
        <dbReference type="EC" id="6.3.2.4"/>
    </reaction>
</comment>
<dbReference type="Proteomes" id="UP001214553">
    <property type="component" value="Chromosome"/>
</dbReference>
<evidence type="ECO:0000313" key="17">
    <source>
        <dbReference type="Proteomes" id="UP001214553"/>
    </source>
</evidence>
<keyword evidence="12 13" id="KW-0961">Cell wall biogenesis/degradation</keyword>
<keyword evidence="7 14" id="KW-0067">ATP-binding</keyword>
<dbReference type="InterPro" id="IPR011095">
    <property type="entry name" value="Dala_Dala_lig_C"/>
</dbReference>
<dbReference type="Pfam" id="PF01820">
    <property type="entry name" value="Dala_Dala_lig_N"/>
    <property type="match status" value="1"/>
</dbReference>
<dbReference type="GO" id="GO:0016874">
    <property type="term" value="F:ligase activity"/>
    <property type="evidence" value="ECO:0007669"/>
    <property type="project" value="UniProtKB-KW"/>
</dbReference>
<sequence length="361" mass="38683">MDKVAVAVLFGGRSSEHSISSATAGGVLAAIDRERFRVIPVGITRDGAFVLEDDDPTKFALDPARLPEVVDNGTRVLWPDSARSRELRVVDAAGTRSLGDVDVVLPILHGRFGEDGTIQGFLELLDIPYAGAGLLMSAIGMDKDTTKNVLRAAGVPVVPWVSVTRPGLERDREMWERRIRGLGLPVFVKPARAGSSVGVSRVDAWEELDAALETAFAEDGTVLVEQAVSGRELECGVLEARDGGLPRVSVAGEVVLSGREFYDFAAKYLGADGIDLVCPAPLRDGELAELQRVAARAFEAIGGQGLSRVDCFFTGAEFFVNEVNTMPGFTPISMFPKCWVASGMSYPELITEVIDTALTRS</sequence>
<dbReference type="SUPFAM" id="SSF52440">
    <property type="entry name" value="PreATP-grasp domain"/>
    <property type="match status" value="1"/>
</dbReference>
<dbReference type="EC" id="6.3.2.4" evidence="13"/>
<reference evidence="16 17" key="1">
    <citation type="submission" date="2023-03" db="EMBL/GenBank/DDBJ databases">
        <title>Genome sequence of Microbacterium sp. KACC 23027.</title>
        <authorList>
            <person name="Kim S."/>
            <person name="Heo J."/>
            <person name="Kwon S.-W."/>
        </authorList>
    </citation>
    <scope>NUCLEOTIDE SEQUENCE [LARGE SCALE GENOMIC DNA]</scope>
    <source>
        <strain evidence="16 17">KACC 23027</strain>
    </source>
</reference>
<dbReference type="PROSITE" id="PS50975">
    <property type="entry name" value="ATP_GRASP"/>
    <property type="match status" value="1"/>
</dbReference>
<dbReference type="PROSITE" id="PS00843">
    <property type="entry name" value="DALA_DALA_LIGASE_1"/>
    <property type="match status" value="1"/>
</dbReference>
<dbReference type="SUPFAM" id="SSF56059">
    <property type="entry name" value="Glutathione synthetase ATP-binding domain-like"/>
    <property type="match status" value="1"/>
</dbReference>
<keyword evidence="8" id="KW-0460">Magnesium</keyword>
<evidence type="ECO:0000256" key="6">
    <source>
        <dbReference type="ARBA" id="ARBA00022741"/>
    </source>
</evidence>
<evidence type="ECO:0000256" key="3">
    <source>
        <dbReference type="ARBA" id="ARBA00010871"/>
    </source>
</evidence>
<keyword evidence="11" id="KW-0464">Manganese</keyword>
<dbReference type="InterPro" id="IPR013815">
    <property type="entry name" value="ATP_grasp_subdomain_1"/>
</dbReference>
<keyword evidence="9 13" id="KW-0133">Cell shape</keyword>
<evidence type="ECO:0000256" key="7">
    <source>
        <dbReference type="ARBA" id="ARBA00022840"/>
    </source>
</evidence>
<evidence type="ECO:0000256" key="11">
    <source>
        <dbReference type="ARBA" id="ARBA00023211"/>
    </source>
</evidence>
<evidence type="ECO:0000259" key="15">
    <source>
        <dbReference type="PROSITE" id="PS50975"/>
    </source>
</evidence>
<evidence type="ECO:0000256" key="8">
    <source>
        <dbReference type="ARBA" id="ARBA00022842"/>
    </source>
</evidence>
<keyword evidence="13" id="KW-0963">Cytoplasm</keyword>
<comment type="function">
    <text evidence="13">Cell wall formation.</text>
</comment>
<evidence type="ECO:0000256" key="12">
    <source>
        <dbReference type="ARBA" id="ARBA00023316"/>
    </source>
</evidence>
<keyword evidence="6 14" id="KW-0547">Nucleotide-binding</keyword>
<evidence type="ECO:0000256" key="4">
    <source>
        <dbReference type="ARBA" id="ARBA00022598"/>
    </source>
</evidence>
<name>A0ABY8BTA1_9MICO</name>
<dbReference type="InterPro" id="IPR016185">
    <property type="entry name" value="PreATP-grasp_dom_sf"/>
</dbReference>
<dbReference type="InterPro" id="IPR011127">
    <property type="entry name" value="Dala_Dala_lig_N"/>
</dbReference>
<evidence type="ECO:0000256" key="10">
    <source>
        <dbReference type="ARBA" id="ARBA00022984"/>
    </source>
</evidence>
<dbReference type="NCBIfam" id="TIGR01205">
    <property type="entry name" value="D_ala_D_alaTIGR"/>
    <property type="match status" value="1"/>
</dbReference>
<evidence type="ECO:0000313" key="16">
    <source>
        <dbReference type="EMBL" id="WEG07394.1"/>
    </source>
</evidence>
<feature type="domain" description="ATP-grasp" evidence="15">
    <location>
        <begin position="147"/>
        <end position="355"/>
    </location>
</feature>
<keyword evidence="17" id="KW-1185">Reference proteome</keyword>
<evidence type="ECO:0000256" key="2">
    <source>
        <dbReference type="ARBA" id="ARBA00001946"/>
    </source>
</evidence>
<keyword evidence="10 13" id="KW-0573">Peptidoglycan synthesis</keyword>
<comment type="cofactor">
    <cofactor evidence="1">
        <name>Mn(2+)</name>
        <dbReference type="ChEBI" id="CHEBI:29035"/>
    </cofactor>
</comment>
<proteinExistence type="inferred from homology"/>
<comment type="pathway">
    <text evidence="13">Cell wall biogenesis; peptidoglycan biosynthesis.</text>
</comment>
<dbReference type="Gene3D" id="3.40.50.20">
    <property type="match status" value="1"/>
</dbReference>
<dbReference type="PANTHER" id="PTHR23132:SF25">
    <property type="entry name" value="D-ALANINE--D-ALANINE LIGASE A"/>
    <property type="match status" value="1"/>
</dbReference>
<dbReference type="HAMAP" id="MF_00047">
    <property type="entry name" value="Dala_Dala_lig"/>
    <property type="match status" value="1"/>
</dbReference>
<comment type="cofactor">
    <cofactor evidence="2">
        <name>Mg(2+)</name>
        <dbReference type="ChEBI" id="CHEBI:18420"/>
    </cofactor>
</comment>
<organism evidence="16 17">
    <name type="scientific">Microbacterium horticulturae</name>
    <dbReference type="NCBI Taxonomy" id="3028316"/>
    <lineage>
        <taxon>Bacteria</taxon>
        <taxon>Bacillati</taxon>
        <taxon>Actinomycetota</taxon>
        <taxon>Actinomycetes</taxon>
        <taxon>Micrococcales</taxon>
        <taxon>Microbacteriaceae</taxon>
        <taxon>Microbacterium</taxon>
    </lineage>
</organism>
<gene>
    <name evidence="13" type="primary">ddl</name>
    <name evidence="16" type="ORF">PU630_08925</name>
</gene>
<dbReference type="Gene3D" id="3.30.470.20">
    <property type="entry name" value="ATP-grasp fold, B domain"/>
    <property type="match status" value="1"/>
</dbReference>
<keyword evidence="5" id="KW-0479">Metal-binding</keyword>